<dbReference type="Proteomes" id="UP000003022">
    <property type="component" value="Unassembled WGS sequence"/>
</dbReference>
<protein>
    <submittedName>
        <fullName evidence="2">Uncharacterized protein</fullName>
    </submittedName>
</protein>
<gene>
    <name evidence="2" type="ORF">SGM_5353</name>
</gene>
<name>F3NPL8_9ACTN</name>
<comment type="caution">
    <text evidence="2">The sequence shown here is derived from an EMBL/GenBank/DDBJ whole genome shotgun (WGS) entry which is preliminary data.</text>
</comment>
<dbReference type="EMBL" id="AEYX01000043">
    <property type="protein sequence ID" value="EGG44538.1"/>
    <property type="molecule type" value="Genomic_DNA"/>
</dbReference>
<evidence type="ECO:0000313" key="2">
    <source>
        <dbReference type="EMBL" id="EGG44538.1"/>
    </source>
</evidence>
<accession>F3NPL8</accession>
<sequence length="52" mass="5766">MNRVRSTLPLLREGVGRGDRLHPRRHGPGPGPFECGRCGGTSIELRRRENGT</sequence>
<proteinExistence type="predicted"/>
<evidence type="ECO:0000256" key="1">
    <source>
        <dbReference type="SAM" id="MobiDB-lite"/>
    </source>
</evidence>
<feature type="region of interest" description="Disordered" evidence="1">
    <location>
        <begin position="1"/>
        <end position="52"/>
    </location>
</feature>
<evidence type="ECO:0000313" key="3">
    <source>
        <dbReference type="Proteomes" id="UP000003022"/>
    </source>
</evidence>
<dbReference type="AlphaFoldDB" id="F3NPL8"/>
<keyword evidence="3" id="KW-1185">Reference proteome</keyword>
<reference evidence="2 3" key="1">
    <citation type="journal article" date="2011" name="J. Bacteriol.">
        <title>Draft genome sequence of the marine bacterium Streptomyces griseoaurantiacus M045, which produces novel manumycin-type antibiotics with a pABA core component.</title>
        <authorList>
            <person name="Li F."/>
            <person name="Jiang P."/>
            <person name="Zheng H."/>
            <person name="Wang S."/>
            <person name="Zhao G."/>
            <person name="Qin S."/>
            <person name="Liu Z."/>
        </authorList>
    </citation>
    <scope>NUCLEOTIDE SEQUENCE [LARGE SCALE GENOMIC DNA]</scope>
    <source>
        <strain evidence="2 3">M045</strain>
    </source>
</reference>
<organism evidence="2 3">
    <name type="scientific">Streptomyces griseoaurantiacus M045</name>
    <dbReference type="NCBI Taxonomy" id="996637"/>
    <lineage>
        <taxon>Bacteria</taxon>
        <taxon>Bacillati</taxon>
        <taxon>Actinomycetota</taxon>
        <taxon>Actinomycetes</taxon>
        <taxon>Kitasatosporales</taxon>
        <taxon>Streptomycetaceae</taxon>
        <taxon>Streptomyces</taxon>
        <taxon>Streptomyces aurantiacus group</taxon>
    </lineage>
</organism>